<dbReference type="RefSeq" id="WP_051316524.1">
    <property type="nucleotide sequence ID" value="NZ_JASODL010000001.1"/>
</dbReference>
<keyword evidence="2 8" id="KW-0489">Methyltransferase</keyword>
<comment type="catalytic activity">
    <reaction evidence="6">
        <text>a 6-O-methyl-2'-deoxyguanosine in DNA + L-cysteinyl-[protein] = S-methyl-L-cysteinyl-[protein] + a 2'-deoxyguanosine in DNA</text>
        <dbReference type="Rhea" id="RHEA:24000"/>
        <dbReference type="Rhea" id="RHEA-COMP:10131"/>
        <dbReference type="Rhea" id="RHEA-COMP:10132"/>
        <dbReference type="Rhea" id="RHEA-COMP:11367"/>
        <dbReference type="Rhea" id="RHEA-COMP:11368"/>
        <dbReference type="ChEBI" id="CHEBI:29950"/>
        <dbReference type="ChEBI" id="CHEBI:82612"/>
        <dbReference type="ChEBI" id="CHEBI:85445"/>
        <dbReference type="ChEBI" id="CHEBI:85448"/>
        <dbReference type="EC" id="2.1.1.63"/>
    </reaction>
</comment>
<dbReference type="InterPro" id="IPR036388">
    <property type="entry name" value="WH-like_DNA-bd_sf"/>
</dbReference>
<dbReference type="AlphaFoldDB" id="A0A2I1M5X1"/>
<dbReference type="SUPFAM" id="SSF46767">
    <property type="entry name" value="Methylated DNA-protein cysteine methyltransferase, C-terminal domain"/>
    <property type="match status" value="1"/>
</dbReference>
<evidence type="ECO:0000313" key="8">
    <source>
        <dbReference type="EMBL" id="PKZ15507.1"/>
    </source>
</evidence>
<dbReference type="Pfam" id="PF01035">
    <property type="entry name" value="DNA_binding_1"/>
    <property type="match status" value="1"/>
</dbReference>
<dbReference type="InterPro" id="IPR001497">
    <property type="entry name" value="MethylDNA_cys_MeTrfase_AS"/>
</dbReference>
<feature type="domain" description="Methylated-DNA-[protein]-cysteine S-methyltransferase DNA binding" evidence="7">
    <location>
        <begin position="16"/>
        <end position="97"/>
    </location>
</feature>
<accession>A0A2I1M5X1</accession>
<evidence type="ECO:0000313" key="9">
    <source>
        <dbReference type="Proteomes" id="UP000242263"/>
    </source>
</evidence>
<dbReference type="GO" id="GO:0003908">
    <property type="term" value="F:methylated-DNA-[protein]-cysteine S-methyltransferase activity"/>
    <property type="evidence" value="ECO:0007669"/>
    <property type="project" value="UniProtKB-EC"/>
</dbReference>
<evidence type="ECO:0000256" key="3">
    <source>
        <dbReference type="ARBA" id="ARBA00022679"/>
    </source>
</evidence>
<dbReference type="Gene3D" id="1.10.10.10">
    <property type="entry name" value="Winged helix-like DNA-binding domain superfamily/Winged helix DNA-binding domain"/>
    <property type="match status" value="1"/>
</dbReference>
<name>A0A2I1M5X1_9BIFI</name>
<dbReference type="InterPro" id="IPR014048">
    <property type="entry name" value="MethylDNA_cys_MeTrfase_DNA-bd"/>
</dbReference>
<evidence type="ECO:0000256" key="6">
    <source>
        <dbReference type="ARBA" id="ARBA00049348"/>
    </source>
</evidence>
<dbReference type="PANTHER" id="PTHR42942">
    <property type="entry name" value="6-O-METHYLGUANINE DNA METHYLTRANSFERASE"/>
    <property type="match status" value="1"/>
</dbReference>
<dbReference type="PROSITE" id="PS00374">
    <property type="entry name" value="MGMT"/>
    <property type="match status" value="1"/>
</dbReference>
<comment type="caution">
    <text evidence="8">The sequence shown here is derived from an EMBL/GenBank/DDBJ whole genome shotgun (WGS) entry which is preliminary data.</text>
</comment>
<dbReference type="NCBIfam" id="TIGR00589">
    <property type="entry name" value="ogt"/>
    <property type="match status" value="1"/>
</dbReference>
<dbReference type="InterPro" id="IPR052520">
    <property type="entry name" value="ATL_DNA_repair"/>
</dbReference>
<protein>
    <submittedName>
        <fullName evidence="8">Cysteine methyltransferase</fullName>
    </submittedName>
</protein>
<organism evidence="8 9">
    <name type="scientific">Alloscardovia omnicolens</name>
    <dbReference type="NCBI Taxonomy" id="419015"/>
    <lineage>
        <taxon>Bacteria</taxon>
        <taxon>Bacillati</taxon>
        <taxon>Actinomycetota</taxon>
        <taxon>Actinomycetes</taxon>
        <taxon>Bifidobacteriales</taxon>
        <taxon>Bifidobacteriaceae</taxon>
        <taxon>Alloscardovia</taxon>
    </lineage>
</organism>
<evidence type="ECO:0000259" key="7">
    <source>
        <dbReference type="Pfam" id="PF01035"/>
    </source>
</evidence>
<keyword evidence="5" id="KW-0234">DNA repair</keyword>
<comment type="catalytic activity">
    <reaction evidence="1">
        <text>a 4-O-methyl-thymidine in DNA + L-cysteinyl-[protein] = a thymidine in DNA + S-methyl-L-cysteinyl-[protein]</text>
        <dbReference type="Rhea" id="RHEA:53428"/>
        <dbReference type="Rhea" id="RHEA-COMP:10131"/>
        <dbReference type="Rhea" id="RHEA-COMP:10132"/>
        <dbReference type="Rhea" id="RHEA-COMP:13555"/>
        <dbReference type="Rhea" id="RHEA-COMP:13556"/>
        <dbReference type="ChEBI" id="CHEBI:29950"/>
        <dbReference type="ChEBI" id="CHEBI:82612"/>
        <dbReference type="ChEBI" id="CHEBI:137386"/>
        <dbReference type="ChEBI" id="CHEBI:137387"/>
        <dbReference type="EC" id="2.1.1.63"/>
    </reaction>
</comment>
<dbReference type="GO" id="GO:0006281">
    <property type="term" value="P:DNA repair"/>
    <property type="evidence" value="ECO:0007669"/>
    <property type="project" value="UniProtKB-KW"/>
</dbReference>
<evidence type="ECO:0000256" key="1">
    <source>
        <dbReference type="ARBA" id="ARBA00001286"/>
    </source>
</evidence>
<dbReference type="PANTHER" id="PTHR42942:SF1">
    <property type="entry name" value="ALKYLTRANSFERASE-LIKE PROTEIN 1"/>
    <property type="match status" value="1"/>
</dbReference>
<dbReference type="GO" id="GO:0032259">
    <property type="term" value="P:methylation"/>
    <property type="evidence" value="ECO:0007669"/>
    <property type="project" value="UniProtKB-KW"/>
</dbReference>
<evidence type="ECO:0000256" key="5">
    <source>
        <dbReference type="ARBA" id="ARBA00023204"/>
    </source>
</evidence>
<dbReference type="InterPro" id="IPR036217">
    <property type="entry name" value="MethylDNA_cys_MeTrfase_DNAb"/>
</dbReference>
<keyword evidence="3 8" id="KW-0808">Transferase</keyword>
<proteinExistence type="predicted"/>
<dbReference type="Proteomes" id="UP000242263">
    <property type="component" value="Unassembled WGS sequence"/>
</dbReference>
<sequence>MSSHSLETPTQSEPSFSQRVYAVVCQIPRGEVATYGQIARLIGSPRSARYVGYALHSNPQPGVIPCHRVVFKSGALASGFAFGGPDEQRLLLEDEGVVCTLKDGEFMVDLEKYQWYD</sequence>
<evidence type="ECO:0000256" key="2">
    <source>
        <dbReference type="ARBA" id="ARBA00022603"/>
    </source>
</evidence>
<dbReference type="EMBL" id="PKGU01000002">
    <property type="protein sequence ID" value="PKZ15507.1"/>
    <property type="molecule type" value="Genomic_DNA"/>
</dbReference>
<evidence type="ECO:0000256" key="4">
    <source>
        <dbReference type="ARBA" id="ARBA00022763"/>
    </source>
</evidence>
<gene>
    <name evidence="8" type="ORF">CYJ32_03840</name>
</gene>
<dbReference type="CDD" id="cd06445">
    <property type="entry name" value="ATase"/>
    <property type="match status" value="1"/>
</dbReference>
<reference evidence="8 9" key="1">
    <citation type="submission" date="2017-12" db="EMBL/GenBank/DDBJ databases">
        <title>Phylogenetic diversity of female urinary microbiome.</title>
        <authorList>
            <person name="Thomas-White K."/>
            <person name="Wolfe A.J."/>
        </authorList>
    </citation>
    <scope>NUCLEOTIDE SEQUENCE [LARGE SCALE GENOMIC DNA]</scope>
    <source>
        <strain evidence="8 9">UMB0064</strain>
    </source>
</reference>
<keyword evidence="4" id="KW-0227">DNA damage</keyword>